<evidence type="ECO:0000259" key="7">
    <source>
        <dbReference type="Pfam" id="PF02656"/>
    </source>
</evidence>
<evidence type="ECO:0000256" key="2">
    <source>
        <dbReference type="ARBA" id="ARBA00022475"/>
    </source>
</evidence>
<dbReference type="PANTHER" id="PTHR34187">
    <property type="entry name" value="FGR18P"/>
    <property type="match status" value="1"/>
</dbReference>
<keyword evidence="2" id="KW-1003">Cell membrane</keyword>
<sequence length="149" mass="16525">MSNSSPSYIERLRTLWLQEGIVTPVTTSIPRDCLQAERSLLLYCKLSSILAMISLSMFVDFNLLGTTIEGHAPHFSSEGFSKAVGAIFFVLSIGSLTLGALNYFENIHHFIGQRRLSGPRLPTEFFVGITVVTLLAVNIALLVDSKYWQ</sequence>
<dbReference type="Pfam" id="PF02656">
    <property type="entry name" value="DUF202"/>
    <property type="match status" value="1"/>
</dbReference>
<feature type="transmembrane region" description="Helical" evidence="6">
    <location>
        <begin position="40"/>
        <end position="63"/>
    </location>
</feature>
<feature type="domain" description="DUF202" evidence="7">
    <location>
        <begin position="31"/>
        <end position="108"/>
    </location>
</feature>
<dbReference type="EMBL" id="LK052886">
    <property type="protein sequence ID" value="CDR37942.1"/>
    <property type="molecule type" value="Genomic_DNA"/>
</dbReference>
<organism evidence="8">
    <name type="scientific">Cyberlindnera fabianii</name>
    <name type="common">Yeast</name>
    <name type="synonym">Hansenula fabianii</name>
    <dbReference type="NCBI Taxonomy" id="36022"/>
    <lineage>
        <taxon>Eukaryota</taxon>
        <taxon>Fungi</taxon>
        <taxon>Dikarya</taxon>
        <taxon>Ascomycota</taxon>
        <taxon>Saccharomycotina</taxon>
        <taxon>Saccharomycetes</taxon>
        <taxon>Phaffomycetales</taxon>
        <taxon>Phaffomycetaceae</taxon>
        <taxon>Cyberlindnera</taxon>
    </lineage>
</organism>
<reference evidence="8" key="1">
    <citation type="journal article" date="2014" name="Genome Announc.">
        <title>Genome sequence of the yeast Cyberlindnera fabianii (Hansenula fabianii).</title>
        <authorList>
            <person name="Freel K.C."/>
            <person name="Sarilar V."/>
            <person name="Neuveglise C."/>
            <person name="Devillers H."/>
            <person name="Friedrich A."/>
            <person name="Schacherer J."/>
        </authorList>
    </citation>
    <scope>NUCLEOTIDE SEQUENCE</scope>
    <source>
        <strain evidence="8">YJS4271</strain>
    </source>
</reference>
<dbReference type="InterPro" id="IPR052053">
    <property type="entry name" value="IM_YidH-like"/>
</dbReference>
<feature type="transmembrane region" description="Helical" evidence="6">
    <location>
        <begin position="125"/>
        <end position="143"/>
    </location>
</feature>
<dbReference type="GO" id="GO:0005886">
    <property type="term" value="C:plasma membrane"/>
    <property type="evidence" value="ECO:0007669"/>
    <property type="project" value="UniProtKB-SubCell"/>
</dbReference>
<keyword evidence="5 6" id="KW-0472">Membrane</keyword>
<dbReference type="OrthoDB" id="199599at2759"/>
<keyword evidence="4 6" id="KW-1133">Transmembrane helix</keyword>
<evidence type="ECO:0000313" key="8">
    <source>
        <dbReference type="EMBL" id="CDR37942.1"/>
    </source>
</evidence>
<evidence type="ECO:0000256" key="3">
    <source>
        <dbReference type="ARBA" id="ARBA00022692"/>
    </source>
</evidence>
<evidence type="ECO:0000256" key="5">
    <source>
        <dbReference type="ARBA" id="ARBA00023136"/>
    </source>
</evidence>
<dbReference type="PANTHER" id="PTHR34187:SF2">
    <property type="entry name" value="DUF202 DOMAIN-CONTAINING PROTEIN"/>
    <property type="match status" value="1"/>
</dbReference>
<name>A0A061AK66_CYBFA</name>
<comment type="subcellular location">
    <subcellularLocation>
        <location evidence="1">Cell membrane</location>
        <topology evidence="1">Multi-pass membrane protein</topology>
    </subcellularLocation>
</comment>
<feature type="transmembrane region" description="Helical" evidence="6">
    <location>
        <begin position="83"/>
        <end position="104"/>
    </location>
</feature>
<protein>
    <submittedName>
        <fullName evidence="8">CYFA0S01e19405g1_1</fullName>
    </submittedName>
</protein>
<dbReference type="AlphaFoldDB" id="A0A061AK66"/>
<evidence type="ECO:0000256" key="6">
    <source>
        <dbReference type="SAM" id="Phobius"/>
    </source>
</evidence>
<evidence type="ECO:0000256" key="1">
    <source>
        <dbReference type="ARBA" id="ARBA00004651"/>
    </source>
</evidence>
<evidence type="ECO:0000256" key="4">
    <source>
        <dbReference type="ARBA" id="ARBA00022989"/>
    </source>
</evidence>
<proteinExistence type="predicted"/>
<accession>A0A061AK66</accession>
<keyword evidence="3 6" id="KW-0812">Transmembrane</keyword>
<dbReference type="InterPro" id="IPR003807">
    <property type="entry name" value="DUF202"/>
</dbReference>
<gene>
    <name evidence="8" type="ORF">CYFA0S_01e19405g</name>
</gene>